<accession>F8L8G0</accession>
<sequence length="406" mass="45486">MVGYNHYETEGKPLKLWDTSEPFEEEAMQQLRNVAKLPFIFRHVAGMPDVHYGKGATVGSVIATKKAIVPAAVGVDLGCGMMAVQTSLRAEQLPDHLHAIRVAIEKAVPHGRTDNGGRNDRGAWGSLPNHLSSTWKKMEDRYKKIIEKHPKAKSEKHAHHLGTLGTGNHFIEMCLDEQNHVWFMLHSGSRGPGNRIGSYFIEKAKREMERFYINEYLPDQDLAYLVEDTELFDDYVEAVLWAQDYASENRQEMMAATLKAVKKHLAPFEVTEMVVNCHHNYVTKENHFGENVWVTRKGAVRARTGDLGIIPGSMGTGSFIVEGLGNEESFCSCSHGAGRKMSRAKAKKTISLSDHKAAMKGIEARLDSEILDESPAAYKNISKVMKAQEDLVKIKYRLRQIVNVKG</sequence>
<dbReference type="EC" id="6.5.1.8" evidence="1"/>
<dbReference type="Pfam" id="PF01139">
    <property type="entry name" value="RtcB"/>
    <property type="match status" value="1"/>
</dbReference>
<keyword evidence="6 10" id="KW-0342">GTP-binding</keyword>
<feature type="binding site" evidence="11">
    <location>
        <position position="76"/>
    </location>
    <ligand>
        <name>Mn(2+)</name>
        <dbReference type="ChEBI" id="CHEBI:29035"/>
        <label>1</label>
    </ligand>
</feature>
<dbReference type="SUPFAM" id="SSF103365">
    <property type="entry name" value="Hypothetical protein PH1602"/>
    <property type="match status" value="1"/>
</dbReference>
<organism evidence="12 13">
    <name type="scientific">Simkania negevensis (strain ATCC VR-1471 / DSM 27360 / Z)</name>
    <dbReference type="NCBI Taxonomy" id="331113"/>
    <lineage>
        <taxon>Bacteria</taxon>
        <taxon>Pseudomonadati</taxon>
        <taxon>Chlamydiota</taxon>
        <taxon>Chlamydiia</taxon>
        <taxon>Parachlamydiales</taxon>
        <taxon>Simkaniaceae</taxon>
        <taxon>Simkania</taxon>
    </lineage>
</organism>
<dbReference type="GO" id="GO:0003909">
    <property type="term" value="F:DNA ligase activity"/>
    <property type="evidence" value="ECO:0007669"/>
    <property type="project" value="TreeGrafter"/>
</dbReference>
<dbReference type="KEGG" id="sng:SNE_A12060"/>
<dbReference type="GO" id="GO:0006281">
    <property type="term" value="P:DNA repair"/>
    <property type="evidence" value="ECO:0007669"/>
    <property type="project" value="TreeGrafter"/>
</dbReference>
<feature type="binding site" evidence="11">
    <location>
        <position position="279"/>
    </location>
    <ligand>
        <name>Mn(2+)</name>
        <dbReference type="ChEBI" id="CHEBI:29035"/>
        <label>2</label>
    </ligand>
</feature>
<evidence type="ECO:0000256" key="11">
    <source>
        <dbReference type="PIRSR" id="PIRSR601233-3"/>
    </source>
</evidence>
<evidence type="ECO:0000256" key="2">
    <source>
        <dbReference type="ARBA" id="ARBA00022598"/>
    </source>
</evidence>
<gene>
    <name evidence="12" type="primary">rtcB</name>
    <name evidence="12" type="ordered locus">SNE_A12060</name>
</gene>
<keyword evidence="13" id="KW-1185">Reference proteome</keyword>
<feature type="binding site" evidence="10">
    <location>
        <begin position="311"/>
        <end position="314"/>
    </location>
    <ligand>
        <name>GMP</name>
        <dbReference type="ChEBI" id="CHEBI:58115"/>
    </ligand>
</feature>
<evidence type="ECO:0000256" key="7">
    <source>
        <dbReference type="ARBA" id="ARBA00023211"/>
    </source>
</evidence>
<feature type="binding site" evidence="10">
    <location>
        <begin position="279"/>
        <end position="280"/>
    </location>
    <ligand>
        <name>GMP</name>
        <dbReference type="ChEBI" id="CHEBI:58115"/>
    </ligand>
</feature>
<evidence type="ECO:0000256" key="10">
    <source>
        <dbReference type="PIRSR" id="PIRSR601233-2"/>
    </source>
</evidence>
<dbReference type="GO" id="GO:0005525">
    <property type="term" value="F:GTP binding"/>
    <property type="evidence" value="ECO:0007669"/>
    <property type="project" value="UniProtKB-KW"/>
</dbReference>
<dbReference type="STRING" id="331113.SNE_A12060"/>
<dbReference type="Gene3D" id="3.90.1860.10">
    <property type="entry name" value="tRNA-splicing ligase RtcB"/>
    <property type="match status" value="1"/>
</dbReference>
<dbReference type="RefSeq" id="WP_013943550.1">
    <property type="nucleotide sequence ID" value="NC_015713.1"/>
</dbReference>
<keyword evidence="4 10" id="KW-0547">Nucleotide-binding</keyword>
<dbReference type="InterPro" id="IPR052915">
    <property type="entry name" value="RtcB-like"/>
</dbReference>
<proteinExistence type="predicted"/>
<dbReference type="GO" id="GO:0030145">
    <property type="term" value="F:manganese ion binding"/>
    <property type="evidence" value="ECO:0007669"/>
    <property type="project" value="TreeGrafter"/>
</dbReference>
<feature type="binding site" evidence="11">
    <location>
        <position position="186"/>
    </location>
    <ligand>
        <name>Mn(2+)</name>
        <dbReference type="ChEBI" id="CHEBI:29035"/>
        <label>2</label>
    </ligand>
</feature>
<dbReference type="GO" id="GO:0006396">
    <property type="term" value="P:RNA processing"/>
    <property type="evidence" value="ECO:0007669"/>
    <property type="project" value="InterPro"/>
</dbReference>
<keyword evidence="7 11" id="KW-0464">Manganese</keyword>
<evidence type="ECO:0000256" key="1">
    <source>
        <dbReference type="ARBA" id="ARBA00012726"/>
    </source>
</evidence>
<dbReference type="PROSITE" id="PS01288">
    <property type="entry name" value="UPF0027"/>
    <property type="match status" value="1"/>
</dbReference>
<keyword evidence="5" id="KW-0692">RNA repair</keyword>
<evidence type="ECO:0000313" key="13">
    <source>
        <dbReference type="Proteomes" id="UP000000496"/>
    </source>
</evidence>
<evidence type="ECO:0000256" key="4">
    <source>
        <dbReference type="ARBA" id="ARBA00022741"/>
    </source>
</evidence>
<dbReference type="GO" id="GO:0042245">
    <property type="term" value="P:RNA repair"/>
    <property type="evidence" value="ECO:0007669"/>
    <property type="project" value="UniProtKB-KW"/>
</dbReference>
<feature type="binding site" evidence="10">
    <location>
        <position position="318"/>
    </location>
    <ligand>
        <name>GMP</name>
        <dbReference type="ChEBI" id="CHEBI:58115"/>
    </ligand>
</feature>
<evidence type="ECO:0000256" key="6">
    <source>
        <dbReference type="ARBA" id="ARBA00023134"/>
    </source>
</evidence>
<comment type="catalytic activity">
    <reaction evidence="8">
        <text>a 3'-end 3'-phospho-ribonucleotide-RNA + a 5'-end dephospho-ribonucleoside-RNA + GTP = a ribonucleotidyl-ribonucleotide-RNA + GMP + diphosphate</text>
        <dbReference type="Rhea" id="RHEA:68076"/>
        <dbReference type="Rhea" id="RHEA-COMP:10463"/>
        <dbReference type="Rhea" id="RHEA-COMP:13936"/>
        <dbReference type="Rhea" id="RHEA-COMP:17355"/>
        <dbReference type="ChEBI" id="CHEBI:33019"/>
        <dbReference type="ChEBI" id="CHEBI:37565"/>
        <dbReference type="ChEBI" id="CHEBI:58115"/>
        <dbReference type="ChEBI" id="CHEBI:83062"/>
        <dbReference type="ChEBI" id="CHEBI:138284"/>
        <dbReference type="ChEBI" id="CHEBI:173118"/>
        <dbReference type="EC" id="6.5.1.8"/>
    </reaction>
</comment>
<feature type="binding site" evidence="10">
    <location>
        <position position="405"/>
    </location>
    <ligand>
        <name>GMP</name>
        <dbReference type="ChEBI" id="CHEBI:58115"/>
    </ligand>
</feature>
<evidence type="ECO:0000256" key="8">
    <source>
        <dbReference type="ARBA" id="ARBA00047746"/>
    </source>
</evidence>
<reference evidence="12 13" key="2">
    <citation type="journal article" date="2011" name="Mol. Biol. Evol.">
        <title>Unity in variety--the pan-genome of the Chlamydiae.</title>
        <authorList>
            <person name="Collingro A."/>
            <person name="Tischler P."/>
            <person name="Weinmaier T."/>
            <person name="Penz T."/>
            <person name="Heinz E."/>
            <person name="Brunham R.C."/>
            <person name="Read T.D."/>
            <person name="Bavoil P.M."/>
            <person name="Sachse K."/>
            <person name="Kahane S."/>
            <person name="Friedman M.G."/>
            <person name="Rattei T."/>
            <person name="Myers G.S."/>
            <person name="Horn M."/>
        </authorList>
    </citation>
    <scope>NUCLEOTIDE SEQUENCE [LARGE SCALE GENOMIC DNA]</scope>
    <source>
        <strain evidence="13">ATCC VR-1471 / Z</strain>
    </source>
</reference>
<dbReference type="InterPro" id="IPR036025">
    <property type="entry name" value="RtcB-like_sf"/>
</dbReference>
<dbReference type="eggNOG" id="COG1690">
    <property type="taxonomic scope" value="Bacteria"/>
</dbReference>
<feature type="binding site" evidence="11">
    <location>
        <position position="169"/>
    </location>
    <ligand>
        <name>Mn(2+)</name>
        <dbReference type="ChEBI" id="CHEBI:29035"/>
        <label>1</label>
    </ligand>
</feature>
<dbReference type="InterPro" id="IPR001233">
    <property type="entry name" value="RtcB"/>
</dbReference>
<protein>
    <recommendedName>
        <fullName evidence="1">3'-phosphate/5'-hydroxy nucleic acid ligase</fullName>
        <ecNumber evidence="1">6.5.1.8</ecNumber>
    </recommendedName>
</protein>
<keyword evidence="3 11" id="KW-0479">Metal-binding</keyword>
<reference key="1">
    <citation type="journal article" date="2011" name="Mol. Biol. Evol.">
        <title>Unity in variety -- the pan-genome of the Chlamydiae.</title>
        <authorList>
            <person name="Collingro A."/>
            <person name="Tischler P."/>
            <person name="Weinmaier T."/>
            <person name="Penz T."/>
            <person name="Heinz E."/>
            <person name="Brunham R.C."/>
            <person name="Read T.D."/>
            <person name="Bavoil P.M."/>
            <person name="Sachse K."/>
            <person name="Kahane S."/>
            <person name="Friedman M.G."/>
            <person name="Rattei T."/>
            <person name="Myers G.S.A."/>
            <person name="Horn M."/>
        </authorList>
    </citation>
    <scope>NUCLEOTIDE SEQUENCE</scope>
    <source>
        <strain>Z</strain>
    </source>
</reference>
<evidence type="ECO:0000313" key="12">
    <source>
        <dbReference type="EMBL" id="CCB89083.1"/>
    </source>
</evidence>
<feature type="binding site" evidence="10">
    <location>
        <begin position="168"/>
        <end position="172"/>
    </location>
    <ligand>
        <name>GMP</name>
        <dbReference type="ChEBI" id="CHEBI:58115"/>
    </ligand>
</feature>
<dbReference type="Proteomes" id="UP000000496">
    <property type="component" value="Chromosome gsn.131"/>
</dbReference>
<comment type="cofactor">
    <cofactor evidence="11">
        <name>Mn(2+)</name>
        <dbReference type="ChEBI" id="CHEBI:29035"/>
    </cofactor>
    <text evidence="11">Binds 2 manganese ions per subunit.</text>
</comment>
<dbReference type="GO" id="GO:0170057">
    <property type="term" value="F:RNA ligase (GTP) activity"/>
    <property type="evidence" value="ECO:0007669"/>
    <property type="project" value="UniProtKB-EC"/>
</dbReference>
<dbReference type="AlphaFoldDB" id="F8L8G0"/>
<evidence type="ECO:0000256" key="3">
    <source>
        <dbReference type="ARBA" id="ARBA00022723"/>
    </source>
</evidence>
<keyword evidence="2" id="KW-0436">Ligase</keyword>
<dbReference type="EMBL" id="FR872582">
    <property type="protein sequence ID" value="CCB89083.1"/>
    <property type="molecule type" value="Genomic_DNA"/>
</dbReference>
<dbReference type="HOGENOM" id="CLU_022279_1_1_0"/>
<evidence type="ECO:0000256" key="5">
    <source>
        <dbReference type="ARBA" id="ARBA00022800"/>
    </source>
</evidence>
<dbReference type="PANTHER" id="PTHR43749">
    <property type="entry name" value="RNA-SPLICING LIGASE RTCB"/>
    <property type="match status" value="1"/>
</dbReference>
<dbReference type="PANTHER" id="PTHR43749:SF2">
    <property type="entry name" value="RNA-SPLICING LIGASE RTCB"/>
    <property type="match status" value="1"/>
</dbReference>
<feature type="active site" description="GMP-histidine intermediate" evidence="9">
    <location>
        <position position="335"/>
    </location>
</feature>
<feature type="binding site" evidence="10">
    <location>
        <begin position="335"/>
        <end position="338"/>
    </location>
    <ligand>
        <name>GMP</name>
        <dbReference type="ChEBI" id="CHEBI:58115"/>
    </ligand>
</feature>
<dbReference type="OrthoDB" id="9802323at2"/>
<name>F8L8G0_SIMNZ</name>
<evidence type="ECO:0000256" key="9">
    <source>
        <dbReference type="PIRSR" id="PIRSR601233-1"/>
    </source>
</evidence>